<protein>
    <submittedName>
        <fullName evidence="1">Uncharacterized protein</fullName>
    </submittedName>
</protein>
<organism evidence="1 2">
    <name type="scientific">Zarea fungicola</name>
    <dbReference type="NCBI Taxonomy" id="93591"/>
    <lineage>
        <taxon>Eukaryota</taxon>
        <taxon>Fungi</taxon>
        <taxon>Dikarya</taxon>
        <taxon>Ascomycota</taxon>
        <taxon>Pezizomycotina</taxon>
        <taxon>Sordariomycetes</taxon>
        <taxon>Hypocreomycetidae</taxon>
        <taxon>Hypocreales</taxon>
        <taxon>Cordycipitaceae</taxon>
        <taxon>Zarea</taxon>
    </lineage>
</organism>
<dbReference type="EMBL" id="JANJQO010001722">
    <property type="protein sequence ID" value="KAJ2969544.1"/>
    <property type="molecule type" value="Genomic_DNA"/>
</dbReference>
<keyword evidence="2" id="KW-1185">Reference proteome</keyword>
<evidence type="ECO:0000313" key="2">
    <source>
        <dbReference type="Proteomes" id="UP001143910"/>
    </source>
</evidence>
<evidence type="ECO:0000313" key="1">
    <source>
        <dbReference type="EMBL" id="KAJ2969544.1"/>
    </source>
</evidence>
<gene>
    <name evidence="1" type="ORF">NQ176_g8607</name>
</gene>
<proteinExistence type="predicted"/>
<reference evidence="1" key="1">
    <citation type="submission" date="2022-08" db="EMBL/GenBank/DDBJ databases">
        <title>Genome Sequence of Lecanicillium fungicola.</title>
        <authorList>
            <person name="Buettner E."/>
        </authorList>
    </citation>
    <scope>NUCLEOTIDE SEQUENCE</scope>
    <source>
        <strain evidence="1">Babe33</strain>
    </source>
</reference>
<name>A0ACC1MS86_9HYPO</name>
<accession>A0ACC1MS86</accession>
<sequence length="163" mass="16024">MKFVFFSLAAVAGAVAPRSAPPDNTLPVQSGTESIPTGHLTILPITTVSDQPTSTDKITIPESSSDGGSTSLPTTYPHLPSLSPSSGSTSQTTSLVTSGSTGSHNSTTANPGTTTSAPTQGTGSTRSASASNTVTSSTPNAAAMQTVNVVAGIAAVAGLFMIA</sequence>
<dbReference type="Proteomes" id="UP001143910">
    <property type="component" value="Unassembled WGS sequence"/>
</dbReference>
<comment type="caution">
    <text evidence="1">The sequence shown here is derived from an EMBL/GenBank/DDBJ whole genome shotgun (WGS) entry which is preliminary data.</text>
</comment>